<dbReference type="Proteomes" id="UP000008810">
    <property type="component" value="Chromosome 2"/>
</dbReference>
<dbReference type="Gene3D" id="3.40.420.10">
    <property type="entry name" value="Ricin (A subunit), domain 1"/>
    <property type="match status" value="1"/>
</dbReference>
<reference evidence="3" key="3">
    <citation type="submission" date="2018-08" db="UniProtKB">
        <authorList>
            <consortium name="EnsemblPlants"/>
        </authorList>
    </citation>
    <scope>IDENTIFICATION</scope>
    <source>
        <strain evidence="3">cv. Bd21</strain>
    </source>
</reference>
<comment type="catalytic activity">
    <reaction evidence="1">
        <text>Endohydrolysis of the N-glycosidic bond at one specific adenosine on the 28S rRNA.</text>
        <dbReference type="EC" id="3.2.2.22"/>
    </reaction>
</comment>
<comment type="similarity">
    <text evidence="1">Belongs to the ribosome-inactivating protein family.</text>
</comment>
<accession>A0A2K2DCS6</accession>
<reference evidence="2 3" key="1">
    <citation type="journal article" date="2010" name="Nature">
        <title>Genome sequencing and analysis of the model grass Brachypodium distachyon.</title>
        <authorList>
            <consortium name="International Brachypodium Initiative"/>
        </authorList>
    </citation>
    <scope>NUCLEOTIDE SEQUENCE [LARGE SCALE GENOMIC DNA]</scope>
    <source>
        <strain evidence="2 3">Bd21</strain>
    </source>
</reference>
<dbReference type="GO" id="GO:0030598">
    <property type="term" value="F:rRNA N-glycosylase activity"/>
    <property type="evidence" value="ECO:0007669"/>
    <property type="project" value="UniProtKB-EC"/>
</dbReference>
<dbReference type="Pfam" id="PF00161">
    <property type="entry name" value="RIP"/>
    <property type="match status" value="1"/>
</dbReference>
<sequence length="226" mass="25458">MTVNYQNLLNAIINHIIGIWQNLNVEGNGFIEGILSLPKGEGYFVISLLPAVNWTRDNLGPVRLLFSLDNLYCIGFQRNVNWFIFSDHYMDIEESLRGTTAIPLNFSGNYNNIGANFTSINLGLYALFETYKGIAGFPGSLIKGPLLVSSVTFSEAIRFPRFRLYMFNRMSLGTSVPENIETFSDHFTNWSIYCRLIRLGRGRFSGLPTSGIYNFNDLLGLVGIIL</sequence>
<dbReference type="Gramene" id="PNT72086">
    <property type="protein sequence ID" value="PNT72086"/>
    <property type="gene ID" value="BRADI_2g39115v3"/>
</dbReference>
<dbReference type="FunCoup" id="A0A2K2DCS6">
    <property type="interactions" value="158"/>
</dbReference>
<dbReference type="InterPro" id="IPR016138">
    <property type="entry name" value="Ribosome_inactivat_prot_sub1"/>
</dbReference>
<name>A0A2K2DCS6_BRADI</name>
<protein>
    <recommendedName>
        <fullName evidence="1">rRNA N-glycosylase</fullName>
        <ecNumber evidence="1">3.2.2.22</ecNumber>
    </recommendedName>
</protein>
<proteinExistence type="inferred from homology"/>
<dbReference type="GO" id="GO:0017148">
    <property type="term" value="P:negative regulation of translation"/>
    <property type="evidence" value="ECO:0007669"/>
    <property type="project" value="UniProtKB-KW"/>
</dbReference>
<dbReference type="InterPro" id="IPR036041">
    <property type="entry name" value="Ribosome-inact_prot_sf"/>
</dbReference>
<keyword evidence="1" id="KW-0611">Plant defense</keyword>
<dbReference type="EC" id="3.2.2.22" evidence="1"/>
<dbReference type="EnsemblPlants" id="PNT72086">
    <property type="protein sequence ID" value="PNT72086"/>
    <property type="gene ID" value="BRADI_2g39115v3"/>
</dbReference>
<evidence type="ECO:0000313" key="2">
    <source>
        <dbReference type="EMBL" id="PNT72086.1"/>
    </source>
</evidence>
<keyword evidence="1" id="KW-0800">Toxin</keyword>
<dbReference type="OrthoDB" id="692516at2759"/>
<dbReference type="GO" id="GO:0090729">
    <property type="term" value="F:toxin activity"/>
    <property type="evidence" value="ECO:0007669"/>
    <property type="project" value="UniProtKB-KW"/>
</dbReference>
<dbReference type="AlphaFoldDB" id="A0A2K2DCS6"/>
<evidence type="ECO:0000256" key="1">
    <source>
        <dbReference type="RuleBase" id="RU004915"/>
    </source>
</evidence>
<keyword evidence="1" id="KW-0652">Protein synthesis inhibitor</keyword>
<gene>
    <name evidence="2" type="ORF">BRADI_2g39115v3</name>
</gene>
<organism evidence="2">
    <name type="scientific">Brachypodium distachyon</name>
    <name type="common">Purple false brome</name>
    <name type="synonym">Trachynia distachya</name>
    <dbReference type="NCBI Taxonomy" id="15368"/>
    <lineage>
        <taxon>Eukaryota</taxon>
        <taxon>Viridiplantae</taxon>
        <taxon>Streptophyta</taxon>
        <taxon>Embryophyta</taxon>
        <taxon>Tracheophyta</taxon>
        <taxon>Spermatophyta</taxon>
        <taxon>Magnoliopsida</taxon>
        <taxon>Liliopsida</taxon>
        <taxon>Poales</taxon>
        <taxon>Poaceae</taxon>
        <taxon>BOP clade</taxon>
        <taxon>Pooideae</taxon>
        <taxon>Stipodae</taxon>
        <taxon>Brachypodieae</taxon>
        <taxon>Brachypodium</taxon>
    </lineage>
</organism>
<dbReference type="InterPro" id="IPR001574">
    <property type="entry name" value="Ribosome_inactivat_prot"/>
</dbReference>
<dbReference type="InParanoid" id="A0A2K2DCS6"/>
<reference evidence="2" key="2">
    <citation type="submission" date="2017-06" db="EMBL/GenBank/DDBJ databases">
        <title>WGS assembly of Brachypodium distachyon.</title>
        <authorList>
            <consortium name="The International Brachypodium Initiative"/>
            <person name="Lucas S."/>
            <person name="Harmon-Smith M."/>
            <person name="Lail K."/>
            <person name="Tice H."/>
            <person name="Grimwood J."/>
            <person name="Bruce D."/>
            <person name="Barry K."/>
            <person name="Shu S."/>
            <person name="Lindquist E."/>
            <person name="Wang M."/>
            <person name="Pitluck S."/>
            <person name="Vogel J.P."/>
            <person name="Garvin D.F."/>
            <person name="Mockler T.C."/>
            <person name="Schmutz J."/>
            <person name="Rokhsar D."/>
            <person name="Bevan M.W."/>
        </authorList>
    </citation>
    <scope>NUCLEOTIDE SEQUENCE</scope>
    <source>
        <strain evidence="2">Bd21</strain>
    </source>
</reference>
<evidence type="ECO:0000313" key="4">
    <source>
        <dbReference type="Proteomes" id="UP000008810"/>
    </source>
</evidence>
<dbReference type="SUPFAM" id="SSF56371">
    <property type="entry name" value="Ribosome inactivating proteins (RIP)"/>
    <property type="match status" value="1"/>
</dbReference>
<evidence type="ECO:0000313" key="3">
    <source>
        <dbReference type="EnsemblPlants" id="PNT72086"/>
    </source>
</evidence>
<dbReference type="EMBL" id="CM000881">
    <property type="protein sequence ID" value="PNT72086.1"/>
    <property type="molecule type" value="Genomic_DNA"/>
</dbReference>
<dbReference type="GO" id="GO:0006952">
    <property type="term" value="P:defense response"/>
    <property type="evidence" value="ECO:0007669"/>
    <property type="project" value="UniProtKB-KW"/>
</dbReference>
<keyword evidence="4" id="KW-1185">Reference proteome</keyword>
<keyword evidence="1" id="KW-0378">Hydrolase</keyword>